<dbReference type="InterPro" id="IPR023214">
    <property type="entry name" value="HAD_sf"/>
</dbReference>
<comment type="similarity">
    <text evidence="1">Belongs to the 5'(3')-deoxyribonucleotidase family.</text>
</comment>
<gene>
    <name evidence="3" type="ORF">NZH93_18300</name>
</gene>
<dbReference type="Proteomes" id="UP001141259">
    <property type="component" value="Unassembled WGS sequence"/>
</dbReference>
<evidence type="ECO:0000313" key="3">
    <source>
        <dbReference type="EMBL" id="MCS7478814.1"/>
    </source>
</evidence>
<comment type="caution">
    <text evidence="3">The sequence shown here is derived from an EMBL/GenBank/DDBJ whole genome shotgun (WGS) entry which is preliminary data.</text>
</comment>
<dbReference type="GO" id="GO:0008253">
    <property type="term" value="F:5'-nucleotidase activity"/>
    <property type="evidence" value="ECO:0007669"/>
    <property type="project" value="InterPro"/>
</dbReference>
<accession>A0A9X3A0Q7</accession>
<reference evidence="3" key="1">
    <citation type="submission" date="2022-08" db="EMBL/GenBank/DDBJ databases">
        <authorList>
            <person name="Tistechok S."/>
            <person name="Samborskyy M."/>
            <person name="Roman I."/>
        </authorList>
    </citation>
    <scope>NUCLEOTIDE SEQUENCE</scope>
    <source>
        <strain evidence="3">DSM 103496</strain>
    </source>
</reference>
<dbReference type="Gene3D" id="3.40.50.1000">
    <property type="entry name" value="HAD superfamily/HAD-like"/>
    <property type="match status" value="1"/>
</dbReference>
<dbReference type="AlphaFoldDB" id="A0A9X3A0Q7"/>
<evidence type="ECO:0000256" key="1">
    <source>
        <dbReference type="ARBA" id="ARBA00009589"/>
    </source>
</evidence>
<dbReference type="Pfam" id="PF06941">
    <property type="entry name" value="NT5C"/>
    <property type="match status" value="1"/>
</dbReference>
<feature type="active site" description="Proton donor" evidence="2">
    <location>
        <position position="12"/>
    </location>
</feature>
<dbReference type="EMBL" id="JANYMP010000008">
    <property type="protein sequence ID" value="MCS7478814.1"/>
    <property type="molecule type" value="Genomic_DNA"/>
</dbReference>
<organism evidence="3 4">
    <name type="scientific">Umezawaea endophytica</name>
    <dbReference type="NCBI Taxonomy" id="1654476"/>
    <lineage>
        <taxon>Bacteria</taxon>
        <taxon>Bacillati</taxon>
        <taxon>Actinomycetota</taxon>
        <taxon>Actinomycetes</taxon>
        <taxon>Pseudonocardiales</taxon>
        <taxon>Pseudonocardiaceae</taxon>
        <taxon>Umezawaea</taxon>
    </lineage>
</organism>
<evidence type="ECO:0000256" key="2">
    <source>
        <dbReference type="PIRSR" id="PIRSR610708-1"/>
    </source>
</evidence>
<feature type="active site" description="Nucleophile" evidence="2">
    <location>
        <position position="10"/>
    </location>
</feature>
<dbReference type="InterPro" id="IPR010708">
    <property type="entry name" value="5'(3')-deoxyribonucleotidase"/>
</dbReference>
<dbReference type="RefSeq" id="WP_259624324.1">
    <property type="nucleotide sequence ID" value="NZ_JANYMP010000008.1"/>
</dbReference>
<sequence length="219" mass="25181">MVKDFVFGVDLDGVCADFYGKMRAVMAEWRGVDVETLTPHVSYGLPEWGLLPNEYGRLHRFAVTQRDLFLSVDPVPGAAQAIRRLGTEGVRIRIITHRLFIRYFHKIAVAQTVDWLDRHGIPYWDLCFMRDKALVDADVYVEDSPENIERLQEAGKVVVAFTNSTNVHMHPGPVLRADNWTSVEEIVRDRYYGWLRKANKKLPEAPGHEPPWPNCRHVS</sequence>
<protein>
    <recommendedName>
        <fullName evidence="5">5'-nucleotidase</fullName>
    </recommendedName>
</protein>
<dbReference type="InterPro" id="IPR036412">
    <property type="entry name" value="HAD-like_sf"/>
</dbReference>
<keyword evidence="4" id="KW-1185">Reference proteome</keyword>
<evidence type="ECO:0000313" key="4">
    <source>
        <dbReference type="Proteomes" id="UP001141259"/>
    </source>
</evidence>
<name>A0A9X3A0Q7_9PSEU</name>
<evidence type="ECO:0008006" key="5">
    <source>
        <dbReference type="Google" id="ProtNLM"/>
    </source>
</evidence>
<dbReference type="GO" id="GO:0009264">
    <property type="term" value="P:deoxyribonucleotide catabolic process"/>
    <property type="evidence" value="ECO:0007669"/>
    <property type="project" value="InterPro"/>
</dbReference>
<proteinExistence type="inferred from homology"/>
<dbReference type="SUPFAM" id="SSF56784">
    <property type="entry name" value="HAD-like"/>
    <property type="match status" value="1"/>
</dbReference>